<accession>A0ABR3BQ01</accession>
<evidence type="ECO:0000313" key="13">
    <source>
        <dbReference type="Proteomes" id="UP000054399"/>
    </source>
</evidence>
<organism evidence="12 13">
    <name type="scientific">Cryptococcus tetragattii IND107</name>
    <dbReference type="NCBI Taxonomy" id="1296105"/>
    <lineage>
        <taxon>Eukaryota</taxon>
        <taxon>Fungi</taxon>
        <taxon>Dikarya</taxon>
        <taxon>Basidiomycota</taxon>
        <taxon>Agaricomycotina</taxon>
        <taxon>Tremellomycetes</taxon>
        <taxon>Tremellales</taxon>
        <taxon>Cryptococcaceae</taxon>
        <taxon>Cryptococcus</taxon>
        <taxon>Cryptococcus gattii species complex</taxon>
    </lineage>
</organism>
<dbReference type="CDD" id="cd03429">
    <property type="entry name" value="NUDIX_NADH_pyrophosphatase_Nudt13"/>
    <property type="match status" value="1"/>
</dbReference>
<dbReference type="InterPro" id="IPR000086">
    <property type="entry name" value="NUDIX_hydrolase_dom"/>
</dbReference>
<dbReference type="InterPro" id="IPR015797">
    <property type="entry name" value="NUDIX_hydrolase-like_dom_sf"/>
</dbReference>
<evidence type="ECO:0000256" key="4">
    <source>
        <dbReference type="ARBA" id="ARBA00012381"/>
    </source>
</evidence>
<keyword evidence="13" id="KW-1185">Reference proteome</keyword>
<name>A0ABR3BQ01_9TREE</name>
<comment type="caution">
    <text evidence="12">The sequence shown here is derived from an EMBL/GenBank/DDBJ whole genome shotgun (WGS) entry which is preliminary data.</text>
</comment>
<evidence type="ECO:0000313" key="12">
    <source>
        <dbReference type="EMBL" id="KAL0247271.1"/>
    </source>
</evidence>
<reference evidence="13" key="1">
    <citation type="submission" date="2015-01" db="EMBL/GenBank/DDBJ databases">
        <title>The Genome Sequence of Cryptococcus gattii MMRL2647.</title>
        <authorList>
            <consortium name="The Broad Institute Genomics Platform"/>
            <person name="Cuomo C."/>
            <person name="Litvintseva A."/>
            <person name="Chen Y."/>
            <person name="Heitman J."/>
            <person name="Sun S."/>
            <person name="Springer D."/>
            <person name="Dromer F."/>
            <person name="Young S."/>
            <person name="Zeng Q."/>
            <person name="Gargeya S."/>
            <person name="Abouelleil A."/>
            <person name="Alvarado L."/>
            <person name="Chapman S.B."/>
            <person name="Gainer-Dewar J."/>
            <person name="Goldberg J."/>
            <person name="Griggs A."/>
            <person name="Gujja S."/>
            <person name="Hansen M."/>
            <person name="Howarth C."/>
            <person name="Imamovic A."/>
            <person name="Larimer J."/>
            <person name="Murphy C."/>
            <person name="Naylor J."/>
            <person name="Pearson M."/>
            <person name="Priest M."/>
            <person name="Roberts A."/>
            <person name="Saif S."/>
            <person name="Shea T."/>
            <person name="Sykes S."/>
            <person name="Wortman J."/>
            <person name="Nusbaum C."/>
            <person name="Birren B."/>
        </authorList>
    </citation>
    <scope>NUCLEOTIDE SEQUENCE [LARGE SCALE GENOMIC DNA]</scope>
    <source>
        <strain evidence="13">IND107</strain>
    </source>
</reference>
<evidence type="ECO:0000256" key="1">
    <source>
        <dbReference type="ARBA" id="ARBA00001946"/>
    </source>
</evidence>
<evidence type="ECO:0000259" key="11">
    <source>
        <dbReference type="PROSITE" id="PS51462"/>
    </source>
</evidence>
<dbReference type="GeneID" id="91991162"/>
<evidence type="ECO:0000256" key="3">
    <source>
        <dbReference type="ARBA" id="ARBA00009595"/>
    </source>
</evidence>
<keyword evidence="6" id="KW-0378">Hydrolase</keyword>
<gene>
    <name evidence="12" type="ORF">I308_104306</name>
</gene>
<evidence type="ECO:0000256" key="8">
    <source>
        <dbReference type="ARBA" id="ARBA00023027"/>
    </source>
</evidence>
<dbReference type="InterPro" id="IPR015375">
    <property type="entry name" value="NADH_PPase-like_N"/>
</dbReference>
<feature type="region of interest" description="Disordered" evidence="10">
    <location>
        <begin position="314"/>
        <end position="357"/>
    </location>
</feature>
<reference evidence="12 13" key="2">
    <citation type="submission" date="2024-01" db="EMBL/GenBank/DDBJ databases">
        <title>Comparative genomics of Cryptococcus and Kwoniella reveals pathogenesis evolution and contrasting modes of karyotype evolution via chromosome fusion or intercentromeric recombination.</title>
        <authorList>
            <person name="Coelho M.A."/>
            <person name="David-Palma M."/>
            <person name="Shea T."/>
            <person name="Bowers K."/>
            <person name="Mcginley-Smith S."/>
            <person name="Mohammad A.W."/>
            <person name="Gnirke A."/>
            <person name="Yurkov A.M."/>
            <person name="Nowrousian M."/>
            <person name="Sun S."/>
            <person name="Cuomo C.A."/>
            <person name="Heitman J."/>
        </authorList>
    </citation>
    <scope>NUCLEOTIDE SEQUENCE [LARGE SCALE GENOMIC DNA]</scope>
    <source>
        <strain evidence="12 13">IND107</strain>
    </source>
</reference>
<evidence type="ECO:0000256" key="7">
    <source>
        <dbReference type="ARBA" id="ARBA00022842"/>
    </source>
</evidence>
<dbReference type="EMBL" id="ATAM02000007">
    <property type="protein sequence ID" value="KAL0247271.1"/>
    <property type="molecule type" value="Genomic_DNA"/>
</dbReference>
<dbReference type="PROSITE" id="PS51462">
    <property type="entry name" value="NUDIX"/>
    <property type="match status" value="1"/>
</dbReference>
<comment type="cofactor">
    <cofactor evidence="1">
        <name>Mg(2+)</name>
        <dbReference type="ChEBI" id="CHEBI:18420"/>
    </cofactor>
</comment>
<feature type="domain" description="Nudix hydrolase" evidence="11">
    <location>
        <begin position="196"/>
        <end position="323"/>
    </location>
</feature>
<dbReference type="EC" id="3.6.1.22" evidence="4"/>
<evidence type="ECO:0000256" key="6">
    <source>
        <dbReference type="ARBA" id="ARBA00022801"/>
    </source>
</evidence>
<dbReference type="Gene3D" id="3.90.79.20">
    <property type="match status" value="1"/>
</dbReference>
<dbReference type="Pfam" id="PF09296">
    <property type="entry name" value="NUDIX-like"/>
    <property type="match status" value="1"/>
</dbReference>
<dbReference type="Pfam" id="PF00293">
    <property type="entry name" value="NUDIX"/>
    <property type="match status" value="1"/>
</dbReference>
<keyword evidence="5" id="KW-0479">Metal-binding</keyword>
<dbReference type="Gene3D" id="3.90.79.10">
    <property type="entry name" value="Nucleoside Triphosphate Pyrophosphohydrolase"/>
    <property type="match status" value="1"/>
</dbReference>
<comment type="similarity">
    <text evidence="3">Belongs to the Nudix hydrolase family. NudC subfamily.</text>
</comment>
<feature type="compositionally biased region" description="Basic and acidic residues" evidence="10">
    <location>
        <begin position="321"/>
        <end position="331"/>
    </location>
</feature>
<evidence type="ECO:0000256" key="5">
    <source>
        <dbReference type="ARBA" id="ARBA00022723"/>
    </source>
</evidence>
<dbReference type="PANTHER" id="PTHR42904:SF6">
    <property type="entry name" value="NAD-CAPPED RNA HYDROLASE NUDT12"/>
    <property type="match status" value="1"/>
</dbReference>
<protein>
    <recommendedName>
        <fullName evidence="4">NAD(+) diphosphatase</fullName>
        <ecNumber evidence="4">3.6.1.22</ecNumber>
    </recommendedName>
</protein>
<dbReference type="InterPro" id="IPR049734">
    <property type="entry name" value="NudC-like_C"/>
</dbReference>
<dbReference type="InterPro" id="IPR020084">
    <property type="entry name" value="NUDIX_hydrolase_CS"/>
</dbReference>
<dbReference type="SUPFAM" id="SSF55811">
    <property type="entry name" value="Nudix"/>
    <property type="match status" value="1"/>
</dbReference>
<proteinExistence type="inferred from homology"/>
<comment type="cofactor">
    <cofactor evidence="2">
        <name>Zn(2+)</name>
        <dbReference type="ChEBI" id="CHEBI:29105"/>
    </cofactor>
</comment>
<dbReference type="RefSeq" id="XP_066613232.1">
    <property type="nucleotide sequence ID" value="XM_066758784.1"/>
</dbReference>
<keyword evidence="7" id="KW-0460">Magnesium</keyword>
<dbReference type="PANTHER" id="PTHR42904">
    <property type="entry name" value="NUDIX HYDROLASE, NUDC SUBFAMILY"/>
    <property type="match status" value="1"/>
</dbReference>
<dbReference type="InterPro" id="IPR050241">
    <property type="entry name" value="NAD-cap_RNA_hydrolase_NudC"/>
</dbReference>
<sequence>MGDNIVNFYSGQPPLNRVSFQRHIPEKINAHLQNPDTRFYLFKNFQPLVKKGEIGAPLYLQRKDVDHFVKDGFGMAPSNSSQQAAKLYEAIRLSPLAPLIFLGIDDHCDPTTNASSAVDHLNPQGTAYFAVDVTDVPFDEEKVGGEWGEARASGGAMEGWDAGVFAQARALVDWNGRNKFCPACGSPTYSLWAGWKRNYPVIIMGILDSTGEKMLLGRQKSWPKGMYSCLAGFIEPGESFEDAVRREVLEEAGIEVGPVRYSSSQPWPFPANLMVGCFGRAKDGQTIRMDLDNELEDAKWFPRSAITAVISHPDGSSYSRSELKKLEDKSESSQTTAAALAPAERKPGEVSGSIGHGMGITRVPPATAIAGVLIREWAKGGLDLVSKL</sequence>
<comment type="catalytic activity">
    <reaction evidence="9">
        <text>a 5'-end NAD(+)-phospho-ribonucleoside in mRNA + H2O = a 5'-end phospho-adenosine-phospho-ribonucleoside in mRNA + beta-nicotinamide D-ribonucleotide + 2 H(+)</text>
        <dbReference type="Rhea" id="RHEA:60876"/>
        <dbReference type="Rhea" id="RHEA-COMP:15698"/>
        <dbReference type="Rhea" id="RHEA-COMP:15719"/>
        <dbReference type="ChEBI" id="CHEBI:14649"/>
        <dbReference type="ChEBI" id="CHEBI:15377"/>
        <dbReference type="ChEBI" id="CHEBI:15378"/>
        <dbReference type="ChEBI" id="CHEBI:144029"/>
        <dbReference type="ChEBI" id="CHEBI:144051"/>
    </reaction>
    <physiologicalReaction direction="left-to-right" evidence="9">
        <dbReference type="Rhea" id="RHEA:60877"/>
    </physiologicalReaction>
</comment>
<keyword evidence="8" id="KW-0520">NAD</keyword>
<dbReference type="Proteomes" id="UP000054399">
    <property type="component" value="Unassembled WGS sequence"/>
</dbReference>
<dbReference type="PROSITE" id="PS00893">
    <property type="entry name" value="NUDIX_BOX"/>
    <property type="match status" value="1"/>
</dbReference>
<evidence type="ECO:0000256" key="2">
    <source>
        <dbReference type="ARBA" id="ARBA00001947"/>
    </source>
</evidence>
<evidence type="ECO:0000256" key="9">
    <source>
        <dbReference type="ARBA" id="ARBA00023679"/>
    </source>
</evidence>
<evidence type="ECO:0000256" key="10">
    <source>
        <dbReference type="SAM" id="MobiDB-lite"/>
    </source>
</evidence>